<dbReference type="Proteomes" id="UP000077926">
    <property type="component" value="Chromosome"/>
</dbReference>
<evidence type="ECO:0000313" key="3">
    <source>
        <dbReference type="Proteomes" id="UP000077926"/>
    </source>
</evidence>
<dbReference type="AlphaFoldDB" id="A0A1B3XMK0"/>
<dbReference type="KEGG" id="bmur:ABE28_008710"/>
<name>A0A1B3XMK0_9BACI</name>
<feature type="domain" description="Knr4/Smi1-like" evidence="1">
    <location>
        <begin position="8"/>
        <end position="143"/>
    </location>
</feature>
<dbReference type="Gene3D" id="3.40.1580.10">
    <property type="entry name" value="SMI1/KNR4-like"/>
    <property type="match status" value="1"/>
</dbReference>
<dbReference type="InterPro" id="IPR037883">
    <property type="entry name" value="Knr4/Smi1-like_sf"/>
</dbReference>
<dbReference type="InterPro" id="IPR018958">
    <property type="entry name" value="Knr4/Smi1-like_dom"/>
</dbReference>
<protein>
    <recommendedName>
        <fullName evidence="1">Knr4/Smi1-like domain-containing protein</fullName>
    </recommendedName>
</protein>
<accession>A0A1B3XMK0</accession>
<sequence length="150" mass="17234">MNITGYGKATQAAVKGFQEFVGFEIPEDYKQFLLQYNGGTTEVQNSKFYVDTLDTLVCLNILYGLDLQDKGLDLRKWHEEKKEDLHKNCIIIGNDTCAGKILLINNEEEKGVYFWDQGWYSDPSSQDENIYKVAESFQSFIEGLKIPEEI</sequence>
<dbReference type="SMART" id="SM00860">
    <property type="entry name" value="SMI1_KNR4"/>
    <property type="match status" value="1"/>
</dbReference>
<proteinExistence type="predicted"/>
<dbReference type="Pfam" id="PF09346">
    <property type="entry name" value="SMI1_KNR4"/>
    <property type="match status" value="1"/>
</dbReference>
<reference evidence="2 3" key="1">
    <citation type="submission" date="2016-08" db="EMBL/GenBank/DDBJ databases">
        <title>Complete genome sequence of Bacillus muralis G25-68, a strain with toxicity to nematodes.</title>
        <authorList>
            <person name="Zheng Z."/>
        </authorList>
    </citation>
    <scope>NUCLEOTIDE SEQUENCE [LARGE SCALE GENOMIC DNA]</scope>
    <source>
        <strain evidence="2 3">G25-68</strain>
    </source>
</reference>
<keyword evidence="3" id="KW-1185">Reference proteome</keyword>
<dbReference type="EMBL" id="CP017080">
    <property type="protein sequence ID" value="AOH54431.1"/>
    <property type="molecule type" value="Genomic_DNA"/>
</dbReference>
<evidence type="ECO:0000313" key="2">
    <source>
        <dbReference type="EMBL" id="AOH54431.1"/>
    </source>
</evidence>
<organism evidence="2 3">
    <name type="scientific">Peribacillus muralis</name>
    <dbReference type="NCBI Taxonomy" id="264697"/>
    <lineage>
        <taxon>Bacteria</taxon>
        <taxon>Bacillati</taxon>
        <taxon>Bacillota</taxon>
        <taxon>Bacilli</taxon>
        <taxon>Bacillales</taxon>
        <taxon>Bacillaceae</taxon>
        <taxon>Peribacillus</taxon>
    </lineage>
</organism>
<dbReference type="SUPFAM" id="SSF160631">
    <property type="entry name" value="SMI1/KNR4-like"/>
    <property type="match status" value="1"/>
</dbReference>
<evidence type="ECO:0000259" key="1">
    <source>
        <dbReference type="SMART" id="SM00860"/>
    </source>
</evidence>
<gene>
    <name evidence="2" type="ORF">ABE28_008710</name>
</gene>